<organism evidence="1 2">
    <name type="scientific">Peronosclerospora sorghi</name>
    <dbReference type="NCBI Taxonomy" id="230839"/>
    <lineage>
        <taxon>Eukaryota</taxon>
        <taxon>Sar</taxon>
        <taxon>Stramenopiles</taxon>
        <taxon>Oomycota</taxon>
        <taxon>Peronosporomycetes</taxon>
        <taxon>Peronosporales</taxon>
        <taxon>Peronosporaceae</taxon>
        <taxon>Peronosclerospora</taxon>
    </lineage>
</organism>
<comment type="caution">
    <text evidence="1">The sequence shown here is derived from an EMBL/GenBank/DDBJ whole genome shotgun (WGS) entry which is preliminary data.</text>
</comment>
<sequence length="144" mass="16481">MTSNNNETQGQTKQRHKLELRGSDGNALKERQEIKAFETEEENTTTLISHTNEAAEAASLATKQAEAQAKAHRKREKKKQERERRERIDEANENTVSEREIEADMILAQLLRYGLKIKDIPSDGHCMYHAVADQIKQKDLPIVD</sequence>
<evidence type="ECO:0000313" key="2">
    <source>
        <dbReference type="Proteomes" id="UP001163321"/>
    </source>
</evidence>
<dbReference type="EMBL" id="CM047583">
    <property type="protein sequence ID" value="KAI9913835.1"/>
    <property type="molecule type" value="Genomic_DNA"/>
</dbReference>
<keyword evidence="2" id="KW-1185">Reference proteome</keyword>
<dbReference type="Proteomes" id="UP001163321">
    <property type="component" value="Chromosome 4"/>
</dbReference>
<name>A0ACC0W6T8_9STRA</name>
<reference evidence="1 2" key="1">
    <citation type="journal article" date="2022" name="bioRxiv">
        <title>The genome of the oomycete Peronosclerospora sorghi, a cosmopolitan pathogen of maize and sorghum, is inflated with dispersed pseudogenes.</title>
        <authorList>
            <person name="Fletcher K."/>
            <person name="Martin F."/>
            <person name="Isakeit T."/>
            <person name="Cavanaugh K."/>
            <person name="Magill C."/>
            <person name="Michelmore R."/>
        </authorList>
    </citation>
    <scope>NUCLEOTIDE SEQUENCE [LARGE SCALE GENOMIC DNA]</scope>
    <source>
        <strain evidence="1">P6</strain>
    </source>
</reference>
<evidence type="ECO:0000313" key="1">
    <source>
        <dbReference type="EMBL" id="KAI9913835.1"/>
    </source>
</evidence>
<proteinExistence type="predicted"/>
<gene>
    <name evidence="1" type="ORF">PsorP6_005131</name>
</gene>
<accession>A0ACC0W6T8</accession>
<protein>
    <submittedName>
        <fullName evidence="1">Uncharacterized protein</fullName>
    </submittedName>
</protein>